<dbReference type="EMBL" id="CP038462">
    <property type="protein sequence ID" value="QCC77484.1"/>
    <property type="molecule type" value="Genomic_DNA"/>
</dbReference>
<dbReference type="Gene3D" id="3.40.50.720">
    <property type="entry name" value="NAD(P)-binding Rossmann-like Domain"/>
    <property type="match status" value="1"/>
</dbReference>
<evidence type="ECO:0000259" key="1">
    <source>
        <dbReference type="Pfam" id="PF08338"/>
    </source>
</evidence>
<organism evidence="2 3">
    <name type="scientific">Nocardioides daphniae</name>
    <dbReference type="NCBI Taxonomy" id="402297"/>
    <lineage>
        <taxon>Bacteria</taxon>
        <taxon>Bacillati</taxon>
        <taxon>Actinomycetota</taxon>
        <taxon>Actinomycetes</taxon>
        <taxon>Propionibacteriales</taxon>
        <taxon>Nocardioidaceae</taxon>
        <taxon>Nocardioides</taxon>
    </lineage>
</organism>
<reference evidence="2 3" key="1">
    <citation type="journal article" date="2008" name="Int. J. Syst. Evol. Microbiol.">
        <title>Nocardioides daphniae sp. nov., isolated from Daphnia cucullata (Crustacea: Cladocera).</title>
        <authorList>
            <person name="Toth E.M."/>
            <person name="Keki Z."/>
            <person name="Homonnay Z.G."/>
            <person name="Borsodi A.K."/>
            <person name="Marialigeti K."/>
            <person name="Schumann P."/>
        </authorList>
    </citation>
    <scope>NUCLEOTIDE SEQUENCE [LARGE SCALE GENOMIC DNA]</scope>
    <source>
        <strain evidence="2 3">JCM 16608</strain>
    </source>
</reference>
<dbReference type="InterPro" id="IPR013549">
    <property type="entry name" value="DUF1731"/>
</dbReference>
<name>A0A4P7UCH3_9ACTN</name>
<dbReference type="Proteomes" id="UP000297025">
    <property type="component" value="Chromosome"/>
</dbReference>
<feature type="domain" description="DUF1731" evidence="1">
    <location>
        <begin position="24"/>
        <end position="68"/>
    </location>
</feature>
<sequence length="73" mass="7354">MTPTNAEFTDALAAAVGRRAFLRVPAFALKPAAGAMAPEVLGSIRAVPAALESAGFDFSDHTVADVLAAGLAK</sequence>
<dbReference type="Pfam" id="PF08338">
    <property type="entry name" value="DUF1731"/>
    <property type="match status" value="1"/>
</dbReference>
<dbReference type="OrthoDB" id="9801773at2"/>
<evidence type="ECO:0000313" key="2">
    <source>
        <dbReference type="EMBL" id="QCC77484.1"/>
    </source>
</evidence>
<protein>
    <submittedName>
        <fullName evidence="2">DUF1731 domain-containing protein</fullName>
    </submittedName>
</protein>
<accession>A0A4P7UCH3</accession>
<proteinExistence type="predicted"/>
<dbReference type="AlphaFoldDB" id="A0A4P7UCH3"/>
<dbReference type="KEGG" id="ndp:E2C04_10430"/>
<evidence type="ECO:0000313" key="3">
    <source>
        <dbReference type="Proteomes" id="UP000297025"/>
    </source>
</evidence>
<gene>
    <name evidence="2" type="ORF">E2C04_10430</name>
</gene>